<keyword evidence="2" id="KW-0805">Transcription regulation</keyword>
<accession>D7BJ46</accession>
<evidence type="ECO:0000256" key="1">
    <source>
        <dbReference type="ARBA" id="ARBA00022491"/>
    </source>
</evidence>
<dbReference type="CDD" id="cd06267">
    <property type="entry name" value="PBP1_LacI_sugar_binding-like"/>
    <property type="match status" value="1"/>
</dbReference>
<dbReference type="SUPFAM" id="SSF47413">
    <property type="entry name" value="lambda repressor-like DNA-binding domains"/>
    <property type="match status" value="1"/>
</dbReference>
<dbReference type="KEGG" id="msv:Mesil_3390"/>
<protein>
    <recommendedName>
        <fullName evidence="5">HTH lacI-type domain-containing protein</fullName>
    </recommendedName>
</protein>
<dbReference type="AlphaFoldDB" id="D7BJ46"/>
<evidence type="ECO:0000256" key="4">
    <source>
        <dbReference type="ARBA" id="ARBA00023163"/>
    </source>
</evidence>
<dbReference type="InterPro" id="IPR000843">
    <property type="entry name" value="HTH_LacI"/>
</dbReference>
<dbReference type="InterPro" id="IPR010982">
    <property type="entry name" value="Lambda_DNA-bd_dom_sf"/>
</dbReference>
<reference evidence="6 7" key="1">
    <citation type="journal article" date="2010" name="Stand. Genomic Sci.">
        <title>Complete genome sequence of Meiothermus silvanus type strain (VI-R2).</title>
        <authorList>
            <person name="Sikorski J."/>
            <person name="Tindall B.J."/>
            <person name="Lowry S."/>
            <person name="Lucas S."/>
            <person name="Nolan M."/>
            <person name="Copeland A."/>
            <person name="Glavina Del Rio T."/>
            <person name="Tice H."/>
            <person name="Cheng J.F."/>
            <person name="Han C."/>
            <person name="Pitluck S."/>
            <person name="Liolios K."/>
            <person name="Ivanova N."/>
            <person name="Mavromatis K."/>
            <person name="Mikhailova N."/>
            <person name="Pati A."/>
            <person name="Goodwin L."/>
            <person name="Chen A."/>
            <person name="Palaniappan K."/>
            <person name="Land M."/>
            <person name="Hauser L."/>
            <person name="Chang Y.J."/>
            <person name="Jeffries C.D."/>
            <person name="Rohde M."/>
            <person name="Goker M."/>
            <person name="Woyke T."/>
            <person name="Bristow J."/>
            <person name="Eisen J.A."/>
            <person name="Markowitz V."/>
            <person name="Hugenholtz P."/>
            <person name="Kyrpides N.C."/>
            <person name="Klenk H.P."/>
            <person name="Lapidus A."/>
        </authorList>
    </citation>
    <scope>NUCLEOTIDE SEQUENCE [LARGE SCALE GENOMIC DNA]</scope>
    <source>
        <strain evidence="7">ATCC 700542 / DSM 9946 / VI-R2</strain>
        <plasmid evidence="7">Plasmid pMESIL01</plasmid>
    </source>
</reference>
<keyword evidence="4" id="KW-0804">Transcription</keyword>
<evidence type="ECO:0000256" key="3">
    <source>
        <dbReference type="ARBA" id="ARBA00023125"/>
    </source>
</evidence>
<dbReference type="HOGENOM" id="CLU_037628_5_0_0"/>
<name>D7BJ46_ALLS1</name>
<evidence type="ECO:0000313" key="6">
    <source>
        <dbReference type="EMBL" id="ADH65202.1"/>
    </source>
</evidence>
<keyword evidence="1" id="KW-0678">Repressor</keyword>
<dbReference type="Pfam" id="PF13377">
    <property type="entry name" value="Peripla_BP_3"/>
    <property type="match status" value="1"/>
</dbReference>
<dbReference type="Gene3D" id="3.40.50.2300">
    <property type="match status" value="2"/>
</dbReference>
<dbReference type="Pfam" id="PF00356">
    <property type="entry name" value="LacI"/>
    <property type="match status" value="1"/>
</dbReference>
<evidence type="ECO:0000256" key="2">
    <source>
        <dbReference type="ARBA" id="ARBA00023015"/>
    </source>
</evidence>
<evidence type="ECO:0000313" key="7">
    <source>
        <dbReference type="Proteomes" id="UP000001916"/>
    </source>
</evidence>
<keyword evidence="6" id="KW-0614">Plasmid</keyword>
<dbReference type="Proteomes" id="UP000001916">
    <property type="component" value="Plasmid pMESIL01"/>
</dbReference>
<dbReference type="InterPro" id="IPR028082">
    <property type="entry name" value="Peripla_BP_I"/>
</dbReference>
<dbReference type="SUPFAM" id="SSF53822">
    <property type="entry name" value="Periplasmic binding protein-like I"/>
    <property type="match status" value="1"/>
</dbReference>
<dbReference type="Gene3D" id="1.10.260.40">
    <property type="entry name" value="lambda repressor-like DNA-binding domains"/>
    <property type="match status" value="1"/>
</dbReference>
<dbReference type="SMART" id="SM00354">
    <property type="entry name" value="HTH_LACI"/>
    <property type="match status" value="1"/>
</dbReference>
<sequence length="346" mass="38958">MSEKRRVTQKDVALRAGVSQAIVSTVLTGREGRIRINEQTRQRVLRAMRELGYTPNIAAQNLAGGRSRILGVFTYESVFPTSRKDFYYPFLEGIEEEASRSDFDLLLHTRTVGEGNRRSIYRGGSNRLLIADGTLLLGFMDQAHREELARVIAEGHPCVFIGRREIPGGNLSYVTADYTAATRQLVEYLWALGHRRFVYLAEPNQQESALDRRQGYHGVGELMALEPAEFTRAHFKRLLRAGITAFVLENDRFARKLQGFMTELGLDAPRDLSYVVLGDPLGEEDAAPQWTSFEIPRQEMGREAVRLLVGHLLGRIGFPKQVSLPCTLRLGNSTGPLPQYKHSQAR</sequence>
<dbReference type="PROSITE" id="PS50932">
    <property type="entry name" value="HTH_LACI_2"/>
    <property type="match status" value="1"/>
</dbReference>
<dbReference type="PANTHER" id="PTHR30146:SF148">
    <property type="entry name" value="HTH-TYPE TRANSCRIPTIONAL REPRESSOR PURR-RELATED"/>
    <property type="match status" value="1"/>
</dbReference>
<dbReference type="OrthoDB" id="9796186at2"/>
<proteinExistence type="predicted"/>
<geneLocation type="plasmid" evidence="6 7">
    <name>pMESIL01</name>
</geneLocation>
<keyword evidence="7" id="KW-1185">Reference proteome</keyword>
<gene>
    <name evidence="6" type="ORF">Mesil_3390</name>
</gene>
<feature type="domain" description="HTH lacI-type" evidence="5">
    <location>
        <begin position="7"/>
        <end position="64"/>
    </location>
</feature>
<dbReference type="CDD" id="cd01392">
    <property type="entry name" value="HTH_LacI"/>
    <property type="match status" value="1"/>
</dbReference>
<dbReference type="PANTHER" id="PTHR30146">
    <property type="entry name" value="LACI-RELATED TRANSCRIPTIONAL REPRESSOR"/>
    <property type="match status" value="1"/>
</dbReference>
<dbReference type="eggNOG" id="COG1609">
    <property type="taxonomic scope" value="Bacteria"/>
</dbReference>
<dbReference type="EMBL" id="CP002043">
    <property type="protein sequence ID" value="ADH65202.1"/>
    <property type="molecule type" value="Genomic_DNA"/>
</dbReference>
<evidence type="ECO:0000259" key="5">
    <source>
        <dbReference type="PROSITE" id="PS50932"/>
    </source>
</evidence>
<organism evidence="6 7">
    <name type="scientific">Allomeiothermus silvanus (strain ATCC 700542 / DSM 9946 / NBRC 106475 / NCIMB 13440 / VI-R2)</name>
    <name type="common">Thermus silvanus</name>
    <dbReference type="NCBI Taxonomy" id="526227"/>
    <lineage>
        <taxon>Bacteria</taxon>
        <taxon>Thermotogati</taxon>
        <taxon>Deinococcota</taxon>
        <taxon>Deinococci</taxon>
        <taxon>Thermales</taxon>
        <taxon>Thermaceae</taxon>
        <taxon>Allomeiothermus</taxon>
    </lineage>
</organism>
<dbReference type="InterPro" id="IPR046335">
    <property type="entry name" value="LacI/GalR-like_sensor"/>
</dbReference>
<dbReference type="GO" id="GO:0003700">
    <property type="term" value="F:DNA-binding transcription factor activity"/>
    <property type="evidence" value="ECO:0007669"/>
    <property type="project" value="TreeGrafter"/>
</dbReference>
<keyword evidence="3" id="KW-0238">DNA-binding</keyword>
<dbReference type="GO" id="GO:0000976">
    <property type="term" value="F:transcription cis-regulatory region binding"/>
    <property type="evidence" value="ECO:0007669"/>
    <property type="project" value="TreeGrafter"/>
</dbReference>
<dbReference type="RefSeq" id="WP_013159716.1">
    <property type="nucleotide sequence ID" value="NC_014213.1"/>
</dbReference>